<keyword evidence="3" id="KW-1133">Transmembrane helix</keyword>
<protein>
    <recommendedName>
        <fullName evidence="5">NarX-like N-terminal domain-containing protein</fullName>
    </recommendedName>
</protein>
<evidence type="ECO:0000259" key="5">
    <source>
        <dbReference type="Pfam" id="PF13675"/>
    </source>
</evidence>
<name>A0A3R7EX01_9BURK</name>
<dbReference type="Pfam" id="PF13675">
    <property type="entry name" value="PilJ"/>
    <property type="match status" value="1"/>
</dbReference>
<evidence type="ECO:0000256" key="2">
    <source>
        <dbReference type="ARBA" id="ARBA00022692"/>
    </source>
</evidence>
<dbReference type="RefSeq" id="WP_094437352.1">
    <property type="nucleotide sequence ID" value="NZ_NKDB02000006.1"/>
</dbReference>
<evidence type="ECO:0000256" key="3">
    <source>
        <dbReference type="ARBA" id="ARBA00022989"/>
    </source>
</evidence>
<organism evidence="6 7">
    <name type="scientific">Alicycliphilus denitrificans</name>
    <dbReference type="NCBI Taxonomy" id="179636"/>
    <lineage>
        <taxon>Bacteria</taxon>
        <taxon>Pseudomonadati</taxon>
        <taxon>Pseudomonadota</taxon>
        <taxon>Betaproteobacteria</taxon>
        <taxon>Burkholderiales</taxon>
        <taxon>Comamonadaceae</taxon>
        <taxon>Alicycliphilus</taxon>
    </lineage>
</organism>
<evidence type="ECO:0000256" key="4">
    <source>
        <dbReference type="ARBA" id="ARBA00023136"/>
    </source>
</evidence>
<keyword evidence="2" id="KW-0812">Transmembrane</keyword>
<comment type="subcellular location">
    <subcellularLocation>
        <location evidence="1">Membrane</location>
        <topology evidence="1">Multi-pass membrane protein</topology>
    </subcellularLocation>
</comment>
<comment type="caution">
    <text evidence="6">The sequence shown here is derived from an EMBL/GenBank/DDBJ whole genome shotgun (WGS) entry which is preliminary data.</text>
</comment>
<dbReference type="PROSITE" id="PS51257">
    <property type="entry name" value="PROKAR_LIPOPROTEIN"/>
    <property type="match status" value="1"/>
</dbReference>
<reference evidence="6 7" key="1">
    <citation type="submission" date="2018-09" db="EMBL/GenBank/DDBJ databases">
        <title>Genome comparison of Alicycliphilus sp. BQ1, a polyurethanolytic bacterium, with its closest phylogenetic relatives Alicycliphilus denitrificans BC and K601, unable to attack polyurethane.</title>
        <authorList>
            <person name="Loza-Tavera H."/>
            <person name="Lozano L."/>
            <person name="Cevallos M."/>
            <person name="Maya-Lucas O."/>
            <person name="Garcia-Mena J."/>
            <person name="Hernandez J."/>
        </authorList>
    </citation>
    <scope>NUCLEOTIDE SEQUENCE [LARGE SCALE GENOMIC DNA]</scope>
    <source>
        <strain evidence="6 7">BQ1</strain>
    </source>
</reference>
<sequence>MRDTCFLPVPSSAACRRRDRRLALRVLGTGLLAPALPLSAQARMALATAINRTARFRALSQRMAKAYGQLYLDVRPVRARDVLEHTRRQMRSGFEDMARQGWPPEVARLLADMRLSADRLNALAGQAPSRSAFQAVSAQADQMLALADTATQALERQAQAPTARLVNTAGRQRMLSQRLAKNYELAAAGLDGRPVREQLAGDADEFQRALARLGEAPISTPAIRSALELGQAQWLFFDAALKRQPDGRGLEEVATTSERLLEVMDTLTALYEAALQDLLG</sequence>
<dbReference type="InterPro" id="IPR029095">
    <property type="entry name" value="NarX-like_N"/>
</dbReference>
<gene>
    <name evidence="6" type="ORF">CE154_021000</name>
</gene>
<evidence type="ECO:0000256" key="1">
    <source>
        <dbReference type="ARBA" id="ARBA00004141"/>
    </source>
</evidence>
<dbReference type="AlphaFoldDB" id="A0A3R7EX01"/>
<accession>A0A3R7EX01</accession>
<evidence type="ECO:0000313" key="6">
    <source>
        <dbReference type="EMBL" id="RKJ94179.1"/>
    </source>
</evidence>
<evidence type="ECO:0000313" key="7">
    <source>
        <dbReference type="Proteomes" id="UP000216225"/>
    </source>
</evidence>
<keyword evidence="4" id="KW-0472">Membrane</keyword>
<feature type="domain" description="NarX-like N-terminal" evidence="5">
    <location>
        <begin position="162"/>
        <end position="219"/>
    </location>
</feature>
<dbReference type="Proteomes" id="UP000216225">
    <property type="component" value="Unassembled WGS sequence"/>
</dbReference>
<dbReference type="GO" id="GO:0016020">
    <property type="term" value="C:membrane"/>
    <property type="evidence" value="ECO:0007669"/>
    <property type="project" value="UniProtKB-SubCell"/>
</dbReference>
<dbReference type="EMBL" id="NKDB02000006">
    <property type="protein sequence ID" value="RKJ94179.1"/>
    <property type="molecule type" value="Genomic_DNA"/>
</dbReference>
<proteinExistence type="predicted"/>